<evidence type="ECO:0000256" key="2">
    <source>
        <dbReference type="ARBA" id="ARBA00022553"/>
    </source>
</evidence>
<dbReference type="PANTHER" id="PTHR43775">
    <property type="entry name" value="FATTY ACID SYNTHASE"/>
    <property type="match status" value="1"/>
</dbReference>
<dbReference type="Gene3D" id="2.30.38.10">
    <property type="entry name" value="Luciferase, Domain 3"/>
    <property type="match status" value="1"/>
</dbReference>
<dbReference type="InterPro" id="IPR014031">
    <property type="entry name" value="Ketoacyl_synth_C"/>
</dbReference>
<dbReference type="RefSeq" id="XP_062756950.1">
    <property type="nucleotide sequence ID" value="XM_062898277.1"/>
</dbReference>
<dbReference type="InterPro" id="IPR014030">
    <property type="entry name" value="Ketoacyl_synth_N"/>
</dbReference>
<dbReference type="InterPro" id="IPR014043">
    <property type="entry name" value="Acyl_transferase_dom"/>
</dbReference>
<dbReference type="InterPro" id="IPR016035">
    <property type="entry name" value="Acyl_Trfase/lysoPLipase"/>
</dbReference>
<dbReference type="InterPro" id="IPR006683">
    <property type="entry name" value="Thioestr_dom"/>
</dbReference>
<dbReference type="GO" id="GO:0016874">
    <property type="term" value="F:ligase activity"/>
    <property type="evidence" value="ECO:0007669"/>
    <property type="project" value="UniProtKB-KW"/>
</dbReference>
<dbReference type="Gene3D" id="3.30.70.3290">
    <property type="match status" value="1"/>
</dbReference>
<dbReference type="Pfam" id="PF00501">
    <property type="entry name" value="AMP-binding"/>
    <property type="match status" value="1"/>
</dbReference>
<dbReference type="InterPro" id="IPR006162">
    <property type="entry name" value="Ppantetheine_attach_site"/>
</dbReference>
<dbReference type="Gene3D" id="3.10.129.10">
    <property type="entry name" value="Hotdog Thioesterase"/>
    <property type="match status" value="1"/>
</dbReference>
<keyword evidence="10" id="KW-1185">Reference proteome</keyword>
<dbReference type="Pfam" id="PF03061">
    <property type="entry name" value="4HBT"/>
    <property type="match status" value="1"/>
</dbReference>
<dbReference type="Proteomes" id="UP001273209">
    <property type="component" value="Unassembled WGS sequence"/>
</dbReference>
<dbReference type="SUPFAM" id="SSF56801">
    <property type="entry name" value="Acetyl-CoA synthetase-like"/>
    <property type="match status" value="1"/>
</dbReference>
<gene>
    <name evidence="9" type="ORF">Triagg1_3930</name>
</gene>
<evidence type="ECO:0000313" key="10">
    <source>
        <dbReference type="Proteomes" id="UP001273209"/>
    </source>
</evidence>
<dbReference type="EMBL" id="JAWRVG010000012">
    <property type="protein sequence ID" value="KAK4076963.1"/>
    <property type="molecule type" value="Genomic_DNA"/>
</dbReference>
<dbReference type="InterPro" id="IPR001227">
    <property type="entry name" value="Ac_transferase_dom_sf"/>
</dbReference>
<dbReference type="Pfam" id="PF08659">
    <property type="entry name" value="KR"/>
    <property type="match status" value="1"/>
</dbReference>
<dbReference type="PANTHER" id="PTHR43775:SF51">
    <property type="entry name" value="INACTIVE PHENOLPHTHIOCEROL SYNTHESIS POLYKETIDE SYNTHASE TYPE I PKS1-RELATED"/>
    <property type="match status" value="1"/>
</dbReference>
<dbReference type="Pfam" id="PF22621">
    <property type="entry name" value="CurL-like_PKS_C"/>
    <property type="match status" value="1"/>
</dbReference>
<dbReference type="InterPro" id="IPR009081">
    <property type="entry name" value="PP-bd_ACP"/>
</dbReference>
<dbReference type="Pfam" id="PF00550">
    <property type="entry name" value="PP-binding"/>
    <property type="match status" value="2"/>
</dbReference>
<dbReference type="Gene3D" id="3.40.47.10">
    <property type="match status" value="1"/>
</dbReference>
<dbReference type="Gene3D" id="3.40.50.720">
    <property type="entry name" value="NAD(P)-binding Rossmann-like Domain"/>
    <property type="match status" value="1"/>
</dbReference>
<dbReference type="SMART" id="SM00822">
    <property type="entry name" value="PKS_KR"/>
    <property type="match status" value="1"/>
</dbReference>
<dbReference type="InterPro" id="IPR000873">
    <property type="entry name" value="AMP-dep_synth/lig_dom"/>
</dbReference>
<dbReference type="Pfam" id="PF22953">
    <property type="entry name" value="SpnB_Rossmann"/>
    <property type="match status" value="1"/>
</dbReference>
<organism evidence="9 10">
    <name type="scientific">Trichoderma aggressivum f. europaeum</name>
    <dbReference type="NCBI Taxonomy" id="173218"/>
    <lineage>
        <taxon>Eukaryota</taxon>
        <taxon>Fungi</taxon>
        <taxon>Dikarya</taxon>
        <taxon>Ascomycota</taxon>
        <taxon>Pezizomycotina</taxon>
        <taxon>Sordariomycetes</taxon>
        <taxon>Hypocreomycetidae</taxon>
        <taxon>Hypocreales</taxon>
        <taxon>Hypocreaceae</taxon>
        <taxon>Trichoderma</taxon>
    </lineage>
</organism>
<dbReference type="Pfam" id="PF13193">
    <property type="entry name" value="AMP-binding_C"/>
    <property type="match status" value="1"/>
</dbReference>
<dbReference type="SUPFAM" id="SSF52151">
    <property type="entry name" value="FabD/lysophospholipase-like"/>
    <property type="match status" value="1"/>
</dbReference>
<dbReference type="NCBIfam" id="TIGR01733">
    <property type="entry name" value="AA-adenyl-dom"/>
    <property type="match status" value="1"/>
</dbReference>
<dbReference type="GeneID" id="87918182"/>
<dbReference type="InterPro" id="IPR020841">
    <property type="entry name" value="PKS_Beta-ketoAc_synthase_dom"/>
</dbReference>
<dbReference type="FunFam" id="3.40.47.10:FF:000019">
    <property type="entry name" value="Polyketide synthase type I"/>
    <property type="match status" value="1"/>
</dbReference>
<name>A0AAE1LZV2_9HYPO</name>
<proteinExistence type="predicted"/>
<dbReference type="InterPro" id="IPR016039">
    <property type="entry name" value="Thiolase-like"/>
</dbReference>
<reference evidence="9" key="1">
    <citation type="submission" date="2023-11" db="EMBL/GenBank/DDBJ databases">
        <title>The genome sequences of three competitors of mushroom-forming fungi.</title>
        <authorList>
            <person name="Beijen E."/>
            <person name="Ohm R.A."/>
        </authorList>
    </citation>
    <scope>NUCLEOTIDE SEQUENCE</scope>
    <source>
        <strain evidence="9">CBS 100526</strain>
    </source>
</reference>
<dbReference type="InterPro" id="IPR013968">
    <property type="entry name" value="PKS_KR"/>
</dbReference>
<protein>
    <recommendedName>
        <fullName evidence="11">Polyketide synthase</fullName>
    </recommendedName>
</protein>
<feature type="domain" description="Carrier" evidence="7">
    <location>
        <begin position="534"/>
        <end position="609"/>
    </location>
</feature>
<dbReference type="SMART" id="SM00825">
    <property type="entry name" value="PKS_KS"/>
    <property type="match status" value="1"/>
</dbReference>
<dbReference type="CDD" id="cd05930">
    <property type="entry name" value="A_NRPS"/>
    <property type="match status" value="1"/>
</dbReference>
<keyword evidence="2" id="KW-0597">Phosphoprotein</keyword>
<evidence type="ECO:0000256" key="3">
    <source>
        <dbReference type="ARBA" id="ARBA00022598"/>
    </source>
</evidence>
<dbReference type="PROSITE" id="PS50075">
    <property type="entry name" value="CARRIER"/>
    <property type="match status" value="1"/>
</dbReference>
<evidence type="ECO:0000256" key="1">
    <source>
        <dbReference type="ARBA" id="ARBA00022450"/>
    </source>
</evidence>
<dbReference type="GO" id="GO:0008168">
    <property type="term" value="F:methyltransferase activity"/>
    <property type="evidence" value="ECO:0007669"/>
    <property type="project" value="UniProtKB-KW"/>
</dbReference>
<dbReference type="InterPro" id="IPR050091">
    <property type="entry name" value="PKS_NRPS_Biosynth_Enz"/>
</dbReference>
<dbReference type="SUPFAM" id="SSF47336">
    <property type="entry name" value="ACP-like"/>
    <property type="match status" value="2"/>
</dbReference>
<dbReference type="SMART" id="SM00823">
    <property type="entry name" value="PKS_PP"/>
    <property type="match status" value="2"/>
</dbReference>
<dbReference type="PROSITE" id="PS00455">
    <property type="entry name" value="AMP_BINDING"/>
    <property type="match status" value="1"/>
</dbReference>
<dbReference type="Pfam" id="PF00698">
    <property type="entry name" value="Acyl_transf_1"/>
    <property type="match status" value="1"/>
</dbReference>
<dbReference type="Pfam" id="PF00109">
    <property type="entry name" value="ketoacyl-synt"/>
    <property type="match status" value="1"/>
</dbReference>
<accession>A0AAE1LZV2</accession>
<evidence type="ECO:0000256" key="5">
    <source>
        <dbReference type="ARBA" id="ARBA00022679"/>
    </source>
</evidence>
<dbReference type="GO" id="GO:0044550">
    <property type="term" value="P:secondary metabolite biosynthetic process"/>
    <property type="evidence" value="ECO:0007669"/>
    <property type="project" value="UniProtKB-ARBA"/>
</dbReference>
<keyword evidence="1" id="KW-0596">Phosphopantetheine</keyword>
<dbReference type="InterPro" id="IPR029069">
    <property type="entry name" value="HotDog_dom_sf"/>
</dbReference>
<feature type="domain" description="Ketosynthase family 3 (KS3)" evidence="8">
    <location>
        <begin position="634"/>
        <end position="1066"/>
    </location>
</feature>
<dbReference type="GO" id="GO:0031177">
    <property type="term" value="F:phosphopantetheine binding"/>
    <property type="evidence" value="ECO:0007669"/>
    <property type="project" value="InterPro"/>
</dbReference>
<dbReference type="InterPro" id="IPR055123">
    <property type="entry name" value="SpnB-like_Rossmann"/>
</dbReference>
<dbReference type="SUPFAM" id="SSF53901">
    <property type="entry name" value="Thiolase-like"/>
    <property type="match status" value="1"/>
</dbReference>
<dbReference type="SUPFAM" id="SSF51735">
    <property type="entry name" value="NAD(P)-binding Rossmann-fold domains"/>
    <property type="match status" value="2"/>
</dbReference>
<dbReference type="Gene3D" id="3.30.300.30">
    <property type="match status" value="1"/>
</dbReference>
<dbReference type="FunFam" id="3.40.50.980:FF:000001">
    <property type="entry name" value="Non-ribosomal peptide synthetase"/>
    <property type="match status" value="1"/>
</dbReference>
<dbReference type="InterPro" id="IPR016036">
    <property type="entry name" value="Malonyl_transacylase_ACP-bd"/>
</dbReference>
<keyword evidence="3" id="KW-0436">Ligase</keyword>
<dbReference type="CDD" id="cd08956">
    <property type="entry name" value="KR_3_FAS_SDR_x"/>
    <property type="match status" value="1"/>
</dbReference>
<dbReference type="GO" id="GO:0032259">
    <property type="term" value="P:methylation"/>
    <property type="evidence" value="ECO:0007669"/>
    <property type="project" value="UniProtKB-KW"/>
</dbReference>
<dbReference type="CDD" id="cd03443">
    <property type="entry name" value="PaaI_thioesterase"/>
    <property type="match status" value="1"/>
</dbReference>
<evidence type="ECO:0008006" key="11">
    <source>
        <dbReference type="Google" id="ProtNLM"/>
    </source>
</evidence>
<dbReference type="InterPro" id="IPR025110">
    <property type="entry name" value="AMP-bd_C"/>
</dbReference>
<dbReference type="InterPro" id="IPR020845">
    <property type="entry name" value="AMP-binding_CS"/>
</dbReference>
<keyword evidence="5" id="KW-0808">Transferase</keyword>
<sequence>MGSVIEDVNLLIRQFNTTSDPETLGHTLHGLIEYAASRHMNKTALICADSELTFKEVNERANCYGNSLIKQGIERGDIVGVALDRSIDLVPMLLAVLKAGAVYIPIDPSLPPQRICQLLADSHSKLVIADASSLDALASWQGACLTINQIRDMAVSGCNGCNLNVDVQPQDFAYIIYTSGSTGKPKGVKISHEAVCNTLLSTKREPGCHDTDRILAMSTICFDMAILELFLPLISGATAIIAQRSEVRDAEALKHLLRRYSVTMMYGTPAIWQILLDSGWRGEPRLKKMVSTGEALSNDLAKRLLTCGDGLWNLYGATEAAIYTTVWKVCRGEDVIIGSPILNNQIYILDENLSPVPLGGSGEVYIGGVGVGRGYHNNPTLTESCFLNSPFNKGLLYRTGDLGRFIAPGKMCILGRRDGQVKIRGYRIEVGDIEACISSHDDISGAAVISRDDRLIAYCVRRLDSNSHGPINAAAPALDGVLRPWIAERLPGYMIPAFFVELDSFPLTPNGKIDRKALPENENGETVEATAQTKSGNELERSILAIWSKVLGHDNISLDVNFFHIGGDSLRVVRVQKELERLLGRWISSAKIFEHNTIKTLAEYLGGINEPVQGAPVAGLTNTCQNGVRYSHGNEDIAIISMACRLPGGIATPEDYWELLVNGRDATTDVPKDRWDADAIYDADPNASGKSYCRRGGFITSPAINSFDASFFGISPREAQAMDPTQAVMLETCWEGFERAGYTTEQLRGSRTGVFIGSSTIGAHSSLRQNCDLEALDGYATTGTAGSVLSGRVSYVLGLEGPNLTVDTACSSSLVATHLACNALRQRECDMAISGGVSLLLGPGLYVEFSRLRGMSADGCCRAFAADTQGTGWAEGCAVVVLKRLSDAQRDGDIVHAILRGTAVNHDGQSASLTTPSGPAQKRLIHDALAVSGLQPPDIDYIEAHGTATKLGDPIEGTALAEVFKDSRIDTTEPLWIGSAKSNIGHTQAAAGLAGLLKVVLSMQNQTLPQSLHVNEPTPEIDWKGANMLPVQTKRPWLLHGGNRPRRAGVSAFGIGGTNAHAIVEEAPVRNISEHDPLTPLPHEMPFLLSGQSDGALREQADNLHRFLSDTTQGLQDVAFSLATTRNHFRQRLAIMARDKAELLEKISRVAHPLDDSSVSFSDSPTTAKPCLAMLFTGQGSQLLGISQALYDTFPVFREALDEIAAMFAPMLDKPLLDILLADKNSNEAAGLLKRTDFAQPCLFALEVSLWRLWQSWGVEPDFLLGHSAGELSIAHVAGILDLADACRLVAARGRLMQSLPSRGSMISLEVGAMDVTAAIVELCLDGKVDIACENTPQQTVASGDPEAINSMEAYFTQRNRKTNILGVSHAFHSFQMDEMLEEFRAVAEMIQFHPAKIPIVSSLTGEVSRQGELETSDYWVQQVRKTVLFSSAVETLTREGANIFLELGPQPVLCGMAAACLSDRGSSIKSMTWLPSLVPDKDAVETLHKSLSELHLLHVPVRWSGYFEPFSCRKIGLPTYAFQRQQIMPVKAPLVDDISVANGTNHKQAMRVRDIEQFLFQVDWHPAGSNTFKPGGSWGILIPHGELAWMQDVTEALSQSGMTLVPVNGIRDTKALAGLVCLWGSGDDVLQATREFTAEALSQLQDAVDMGFSLPILWITRHAIGINPEDQVDGLGAAALWGLMRTARSEHPELLLRLVDIDDQDITPETLSCALMLENEPECALRQGNVIVPRIHHVKPRITREKPFNKPLLRSDGAVLITGGMGGIGQHIVKWLAGAHGIRDIVLLSRRGMASPGAETIVSELSRLGAKVTVVAGDVGDANCVEKTLALFNDDRPLRGVFHAAGVLDDGLLSALTPLRCDAVFGPKVDGAWNLHRFTRGMDLDVFIMFSSISGVIGTIGQANYAAANTFLDALAHLRHAENLPATSMAWGSWSGDGMAAELKDMCLAYHAQLGLGALSPEQGLDLLDMAVRGKNPFTIAAKYDLERLWRYYEDADGIPPLFQLLLGQDSKQDRERRGYGLELRNSLKGASPDKQENIILRVVRTAVAKTLGFASPDHVDVDVPLQKLGIDSLATVLIRNQLTATLSPSANISFNHENLRALSQSLLPHVRGNRTSGHEAISGTVIDTTTNSHSNTREASGPKQLVIDNRSVHQTLPSELAVSDPTLVSSLNYFSSLRWCSSLINDYSPSSGLLPGYGQAITFTPRCFSPPSPEHDQFFRNTLYEQNNNGAIRHALSLFRPSDTYHLEDTSRPIVRVATLFALGRYTSGHKGIVHGGLIATLLDESLGIVSQVNTAFKKSGFHSTDIYVTGSLNIRFLAPLTTHEDVVCLTAWVENIQSRNIALKANMTNSSGKTFAVADSLWVAVDEGQSTA</sequence>
<dbReference type="Gene3D" id="3.40.50.980">
    <property type="match status" value="2"/>
</dbReference>
<dbReference type="GO" id="GO:0004312">
    <property type="term" value="F:fatty acid synthase activity"/>
    <property type="evidence" value="ECO:0007669"/>
    <property type="project" value="TreeGrafter"/>
</dbReference>
<dbReference type="InterPro" id="IPR010071">
    <property type="entry name" value="AA_adenyl_dom"/>
</dbReference>
<keyword evidence="6" id="KW-0560">Oxidoreductase</keyword>
<dbReference type="Pfam" id="PF02801">
    <property type="entry name" value="Ketoacyl-synt_C"/>
    <property type="match status" value="1"/>
</dbReference>
<evidence type="ECO:0000259" key="8">
    <source>
        <dbReference type="PROSITE" id="PS52004"/>
    </source>
</evidence>
<comment type="caution">
    <text evidence="9">The sequence shown here is derived from an EMBL/GenBank/DDBJ whole genome shotgun (WGS) entry which is preliminary data.</text>
</comment>
<dbReference type="SUPFAM" id="SSF55048">
    <property type="entry name" value="Probable ACP-binding domain of malonyl-CoA ACP transacylase"/>
    <property type="match status" value="1"/>
</dbReference>
<dbReference type="InterPro" id="IPR036736">
    <property type="entry name" value="ACP-like_sf"/>
</dbReference>
<dbReference type="GO" id="GO:0016491">
    <property type="term" value="F:oxidoreductase activity"/>
    <property type="evidence" value="ECO:0007669"/>
    <property type="project" value="UniProtKB-KW"/>
</dbReference>
<dbReference type="InterPro" id="IPR020806">
    <property type="entry name" value="PKS_PP-bd"/>
</dbReference>
<dbReference type="GO" id="GO:0006633">
    <property type="term" value="P:fatty acid biosynthetic process"/>
    <property type="evidence" value="ECO:0007669"/>
    <property type="project" value="TreeGrafter"/>
</dbReference>
<dbReference type="SMART" id="SM00827">
    <property type="entry name" value="PKS_AT"/>
    <property type="match status" value="1"/>
</dbReference>
<dbReference type="SUPFAM" id="SSF54637">
    <property type="entry name" value="Thioesterase/thiol ester dehydrase-isomerase"/>
    <property type="match status" value="1"/>
</dbReference>
<dbReference type="PROSITE" id="PS00012">
    <property type="entry name" value="PHOSPHOPANTETHEINE"/>
    <property type="match status" value="1"/>
</dbReference>
<evidence type="ECO:0000256" key="4">
    <source>
        <dbReference type="ARBA" id="ARBA00022603"/>
    </source>
</evidence>
<dbReference type="Gene3D" id="1.10.1200.10">
    <property type="entry name" value="ACP-like"/>
    <property type="match status" value="2"/>
</dbReference>
<evidence type="ECO:0000259" key="7">
    <source>
        <dbReference type="PROSITE" id="PS50075"/>
    </source>
</evidence>
<dbReference type="PROSITE" id="PS52004">
    <property type="entry name" value="KS3_2"/>
    <property type="match status" value="1"/>
</dbReference>
<dbReference type="InterPro" id="IPR036291">
    <property type="entry name" value="NAD(P)-bd_dom_sf"/>
</dbReference>
<evidence type="ECO:0000313" key="9">
    <source>
        <dbReference type="EMBL" id="KAK4076963.1"/>
    </source>
</evidence>
<evidence type="ECO:0000256" key="6">
    <source>
        <dbReference type="ARBA" id="ARBA00023002"/>
    </source>
</evidence>
<dbReference type="CDD" id="cd00833">
    <property type="entry name" value="PKS"/>
    <property type="match status" value="1"/>
</dbReference>
<dbReference type="Gene3D" id="3.40.366.10">
    <property type="entry name" value="Malonyl-Coenzyme A Acyl Carrier Protein, domain 2"/>
    <property type="match status" value="1"/>
</dbReference>
<keyword evidence="4" id="KW-0489">Methyltransferase</keyword>
<dbReference type="InterPro" id="IPR045851">
    <property type="entry name" value="AMP-bd_C_sf"/>
</dbReference>
<dbReference type="InterPro" id="IPR057326">
    <property type="entry name" value="KR_dom"/>
</dbReference>